<organism evidence="2 3">
    <name type="scientific">Linnemannia exigua</name>
    <dbReference type="NCBI Taxonomy" id="604196"/>
    <lineage>
        <taxon>Eukaryota</taxon>
        <taxon>Fungi</taxon>
        <taxon>Fungi incertae sedis</taxon>
        <taxon>Mucoromycota</taxon>
        <taxon>Mortierellomycotina</taxon>
        <taxon>Mortierellomycetes</taxon>
        <taxon>Mortierellales</taxon>
        <taxon>Mortierellaceae</taxon>
        <taxon>Linnemannia</taxon>
    </lineage>
</organism>
<reference evidence="2" key="1">
    <citation type="journal article" date="2020" name="Fungal Divers.">
        <title>Resolving the Mortierellaceae phylogeny through synthesis of multi-gene phylogenetics and phylogenomics.</title>
        <authorList>
            <person name="Vandepol N."/>
            <person name="Liber J."/>
            <person name="Desiro A."/>
            <person name="Na H."/>
            <person name="Kennedy M."/>
            <person name="Barry K."/>
            <person name="Grigoriev I.V."/>
            <person name="Miller A.N."/>
            <person name="O'Donnell K."/>
            <person name="Stajich J.E."/>
            <person name="Bonito G."/>
        </authorList>
    </citation>
    <scope>NUCLEOTIDE SEQUENCE</scope>
    <source>
        <strain evidence="2">NRRL 28262</strain>
    </source>
</reference>
<dbReference type="Proteomes" id="UP001194580">
    <property type="component" value="Unassembled WGS sequence"/>
</dbReference>
<proteinExistence type="predicted"/>
<evidence type="ECO:0000256" key="1">
    <source>
        <dbReference type="SAM" id="MobiDB-lite"/>
    </source>
</evidence>
<evidence type="ECO:0000313" key="2">
    <source>
        <dbReference type="EMBL" id="KAG0251619.1"/>
    </source>
</evidence>
<dbReference type="EMBL" id="JAAAIL010003244">
    <property type="protein sequence ID" value="KAG0251619.1"/>
    <property type="molecule type" value="Genomic_DNA"/>
</dbReference>
<feature type="region of interest" description="Disordered" evidence="1">
    <location>
        <begin position="1"/>
        <end position="24"/>
    </location>
</feature>
<dbReference type="AlphaFoldDB" id="A0AAD4D141"/>
<accession>A0AAD4D141</accession>
<feature type="non-terminal residue" evidence="2">
    <location>
        <position position="60"/>
    </location>
</feature>
<protein>
    <submittedName>
        <fullName evidence="2">Uncharacterized protein</fullName>
    </submittedName>
</protein>
<evidence type="ECO:0000313" key="3">
    <source>
        <dbReference type="Proteomes" id="UP001194580"/>
    </source>
</evidence>
<name>A0AAD4D141_9FUNG</name>
<comment type="caution">
    <text evidence="2">The sequence shown here is derived from an EMBL/GenBank/DDBJ whole genome shotgun (WGS) entry which is preliminary data.</text>
</comment>
<feature type="non-terminal residue" evidence="2">
    <location>
        <position position="1"/>
    </location>
</feature>
<sequence>AAQTRRSFEGIEPEENGVLGKGMVDSYPSSNSMAGLLWKGMTPSQSMQAVELDMEALDRE</sequence>
<keyword evidence="3" id="KW-1185">Reference proteome</keyword>
<gene>
    <name evidence="2" type="ORF">BGZ95_006847</name>
</gene>